<accession>A0A506U6Y5</accession>
<sequence>MTTPTMSYSDDDLYILGNIASLAVKTGIGEQALPILKLVQQQRPNNAAAFIVESMYLFSIGKKQAALSLLETCGAFDAEKNRDEALAFHLYLLQQDGQLKRAVRLGTAYLEERLIDSKSAIEATRLVTTECQKALGTLLDGKTGANR</sequence>
<dbReference type="AlphaFoldDB" id="A0A506U6Y5"/>
<dbReference type="RefSeq" id="WP_141150032.1">
    <property type="nucleotide sequence ID" value="NZ_VHLG01000011.1"/>
</dbReference>
<dbReference type="Gene3D" id="1.25.40.10">
    <property type="entry name" value="Tetratricopeptide repeat domain"/>
    <property type="match status" value="1"/>
</dbReference>
<evidence type="ECO:0008006" key="3">
    <source>
        <dbReference type="Google" id="ProtNLM"/>
    </source>
</evidence>
<comment type="caution">
    <text evidence="1">The sequence shown here is derived from an EMBL/GenBank/DDBJ whole genome shotgun (WGS) entry which is preliminary data.</text>
</comment>
<dbReference type="OrthoDB" id="8446927at2"/>
<name>A0A506U6Y5_9HYPH</name>
<evidence type="ECO:0000313" key="1">
    <source>
        <dbReference type="EMBL" id="TPW28834.1"/>
    </source>
</evidence>
<dbReference type="SUPFAM" id="SSF48452">
    <property type="entry name" value="TPR-like"/>
    <property type="match status" value="1"/>
</dbReference>
<organism evidence="1 2">
    <name type="scientific">Martelella alba</name>
    <dbReference type="NCBI Taxonomy" id="2590451"/>
    <lineage>
        <taxon>Bacteria</taxon>
        <taxon>Pseudomonadati</taxon>
        <taxon>Pseudomonadota</taxon>
        <taxon>Alphaproteobacteria</taxon>
        <taxon>Hyphomicrobiales</taxon>
        <taxon>Aurantimonadaceae</taxon>
        <taxon>Martelella</taxon>
    </lineage>
</organism>
<protein>
    <recommendedName>
        <fullName evidence="3">Tetratricopeptide repeat protein</fullName>
    </recommendedName>
</protein>
<gene>
    <name evidence="1" type="ORF">FJU08_16020</name>
</gene>
<dbReference type="InterPro" id="IPR011990">
    <property type="entry name" value="TPR-like_helical_dom_sf"/>
</dbReference>
<dbReference type="Proteomes" id="UP000318801">
    <property type="component" value="Unassembled WGS sequence"/>
</dbReference>
<dbReference type="EMBL" id="VHLG01000011">
    <property type="protein sequence ID" value="TPW28834.1"/>
    <property type="molecule type" value="Genomic_DNA"/>
</dbReference>
<evidence type="ECO:0000313" key="2">
    <source>
        <dbReference type="Proteomes" id="UP000318801"/>
    </source>
</evidence>
<proteinExistence type="predicted"/>
<reference evidence="1 2" key="1">
    <citation type="submission" date="2019-06" db="EMBL/GenBank/DDBJ databases">
        <authorList>
            <person name="Li M."/>
        </authorList>
    </citation>
    <scope>NUCLEOTIDE SEQUENCE [LARGE SCALE GENOMIC DNA]</scope>
    <source>
        <strain evidence="1 2">BGMRC2036</strain>
    </source>
</reference>
<keyword evidence="2" id="KW-1185">Reference proteome</keyword>